<dbReference type="Proteomes" id="UP000244248">
    <property type="component" value="Unassembled WGS sequence"/>
</dbReference>
<dbReference type="Pfam" id="PF03929">
    <property type="entry name" value="PepSY_TM"/>
    <property type="match status" value="1"/>
</dbReference>
<keyword evidence="1" id="KW-1133">Transmembrane helix</keyword>
<keyword evidence="1" id="KW-0812">Transmembrane</keyword>
<evidence type="ECO:0000256" key="1">
    <source>
        <dbReference type="SAM" id="Phobius"/>
    </source>
</evidence>
<keyword evidence="3" id="KW-1185">Reference proteome</keyword>
<dbReference type="EMBL" id="QANS01000004">
    <property type="protein sequence ID" value="PTU30934.1"/>
    <property type="molecule type" value="Genomic_DNA"/>
</dbReference>
<evidence type="ECO:0000313" key="2">
    <source>
        <dbReference type="EMBL" id="PTU30934.1"/>
    </source>
</evidence>
<organism evidence="2 3">
    <name type="scientific">Stenotrophobium rhamnosiphilum</name>
    <dbReference type="NCBI Taxonomy" id="2029166"/>
    <lineage>
        <taxon>Bacteria</taxon>
        <taxon>Pseudomonadati</taxon>
        <taxon>Pseudomonadota</taxon>
        <taxon>Gammaproteobacteria</taxon>
        <taxon>Nevskiales</taxon>
        <taxon>Nevskiaceae</taxon>
        <taxon>Stenotrophobium</taxon>
    </lineage>
</organism>
<dbReference type="InterPro" id="IPR005625">
    <property type="entry name" value="PepSY-ass_TM"/>
</dbReference>
<evidence type="ECO:0000313" key="3">
    <source>
        <dbReference type="Proteomes" id="UP000244248"/>
    </source>
</evidence>
<feature type="transmembrane region" description="Helical" evidence="1">
    <location>
        <begin position="258"/>
        <end position="282"/>
    </location>
</feature>
<sequence>MTDMPEHSVKHKSSFRSVTTRWRTRWTMPAKESRPAQPKRTLTATLREWHKRAGLGAFLFMGWLGISGVMLNQSASWGLDAARVDWTWLMAVYGLHAQSPETGFIAGGHWLAVSGEHSVLDGKLLSMPVKSPTGIVVIGESANQKLVVATYDSVLLLNPDGTRIDELQAGLMLPVSAIQRIGTAEKNSAMVVIEDKGLYGSIDGESWTKLPSKTTVNWAQPATLTMTQRQQFEEYARPSVAVEQLLIDMHSGRLFGRFGPYVIDLVGLGALWLSISGVWMMWRTNQARKRNVVRR</sequence>
<accession>A0A2T5MEC6</accession>
<keyword evidence="1" id="KW-0472">Membrane</keyword>
<protein>
    <submittedName>
        <fullName evidence="2">PepSY domain-containing protein</fullName>
    </submittedName>
</protein>
<comment type="caution">
    <text evidence="2">The sequence shown here is derived from an EMBL/GenBank/DDBJ whole genome shotgun (WGS) entry which is preliminary data.</text>
</comment>
<reference evidence="2 3" key="1">
    <citation type="submission" date="2018-04" db="EMBL/GenBank/DDBJ databases">
        <title>Novel species isolated from glacier.</title>
        <authorList>
            <person name="Liu Q."/>
            <person name="Xin Y.-H."/>
        </authorList>
    </citation>
    <scope>NUCLEOTIDE SEQUENCE [LARGE SCALE GENOMIC DNA]</scope>
    <source>
        <strain evidence="2 3">GT1R17</strain>
    </source>
</reference>
<gene>
    <name evidence="2" type="ORF">CJD38_11525</name>
</gene>
<proteinExistence type="predicted"/>
<dbReference type="AlphaFoldDB" id="A0A2T5MEC6"/>
<name>A0A2T5MEC6_9GAMM</name>